<dbReference type="Pfam" id="PF00144">
    <property type="entry name" value="Beta-lactamase"/>
    <property type="match status" value="1"/>
</dbReference>
<dbReference type="InterPro" id="IPR012338">
    <property type="entry name" value="Beta-lactam/transpept-like"/>
</dbReference>
<dbReference type="Gene3D" id="3.40.710.10">
    <property type="entry name" value="DD-peptidase/beta-lactamase superfamily"/>
    <property type="match status" value="1"/>
</dbReference>
<dbReference type="InterPro" id="IPR050491">
    <property type="entry name" value="AmpC-like"/>
</dbReference>
<reference evidence="4 5" key="1">
    <citation type="submission" date="2020-08" db="EMBL/GenBank/DDBJ databases">
        <title>Cohnella phylogeny.</title>
        <authorList>
            <person name="Dunlap C."/>
        </authorList>
    </citation>
    <scope>NUCLEOTIDE SEQUENCE [LARGE SCALE GENOMIC DNA]</scope>
    <source>
        <strain evidence="4 5">DSM 25239</strain>
    </source>
</reference>
<evidence type="ECO:0000259" key="3">
    <source>
        <dbReference type="Pfam" id="PF00144"/>
    </source>
</evidence>
<dbReference type="PANTHER" id="PTHR46825:SF9">
    <property type="entry name" value="BETA-LACTAMASE-RELATED DOMAIN-CONTAINING PROTEIN"/>
    <property type="match status" value="1"/>
</dbReference>
<dbReference type="PROSITE" id="PS51257">
    <property type="entry name" value="PROKAR_LIPOPROTEIN"/>
    <property type="match status" value="1"/>
</dbReference>
<feature type="transmembrane region" description="Helical" evidence="1">
    <location>
        <begin position="382"/>
        <end position="400"/>
    </location>
</feature>
<comment type="caution">
    <text evidence="4">The sequence shown here is derived from an EMBL/GenBank/DDBJ whole genome shotgun (WGS) entry which is preliminary data.</text>
</comment>
<name>A0A841TPX6_9BACL</name>
<dbReference type="AlphaFoldDB" id="A0A841TPX6"/>
<evidence type="ECO:0000313" key="4">
    <source>
        <dbReference type="EMBL" id="MBB6690377.1"/>
    </source>
</evidence>
<feature type="chain" id="PRO_5032591214" evidence="2">
    <location>
        <begin position="29"/>
        <end position="483"/>
    </location>
</feature>
<dbReference type="EMBL" id="JACJVR010000009">
    <property type="protein sequence ID" value="MBB6690377.1"/>
    <property type="molecule type" value="Genomic_DNA"/>
</dbReference>
<keyword evidence="1" id="KW-0812">Transmembrane</keyword>
<feature type="domain" description="Beta-lactamase-related" evidence="3">
    <location>
        <begin position="42"/>
        <end position="346"/>
    </location>
</feature>
<dbReference type="Proteomes" id="UP000553776">
    <property type="component" value="Unassembled WGS sequence"/>
</dbReference>
<proteinExistence type="predicted"/>
<keyword evidence="1" id="KW-1133">Transmembrane helix</keyword>
<keyword evidence="2" id="KW-0732">Signal</keyword>
<sequence length="483" mass="53462">MAIAFKKFSLMMGCILLILACWAGPVSAAESRSDADLRREIDDYVRSSLRANPIPAAALAVSRNGETFYAQGYGTDGDGREITGSTPFPIASLSKSFTALAVLQLAEKGLVDLDAPYATYFPNLAPKDERVRKITVRNLLNQTSGLNDKANPDMTRSPQYRSLEEINQALDGVKLAHDPGTAYSYHNPNYQYLARLVEQVGGRSFADYLKDNVFEPLGMNHTFNVGTTRQIVDNPAIPRGHYVLWGRPVSREEPLWFIDGPAGIVSTAEDMARWMQAQYEGRLLGPELMEAYHQAGPIGPYGMGWIAEKDEREGRTISHSGILWTYKAEETIFLDRKLGIAMMFDSGLNAFVDYSAIVEGVAKIMRGEEAGIPLANGRNIETALIALTAATIGWGVYSILRLRRRRKRITTVRLVVSTVLRLLPALILPLLSPILSFVGGGRVVPWFGIWTLMASLIVWLAALALANLANLACRYRLYFQARR</sequence>
<dbReference type="PANTHER" id="PTHR46825">
    <property type="entry name" value="D-ALANYL-D-ALANINE-CARBOXYPEPTIDASE/ENDOPEPTIDASE AMPH"/>
    <property type="match status" value="1"/>
</dbReference>
<accession>A0A841TPX6</accession>
<keyword evidence="1" id="KW-0472">Membrane</keyword>
<feature type="transmembrane region" description="Helical" evidence="1">
    <location>
        <begin position="447"/>
        <end position="473"/>
    </location>
</feature>
<gene>
    <name evidence="4" type="ORF">H7B90_03085</name>
</gene>
<dbReference type="RefSeq" id="WP_185134410.1">
    <property type="nucleotide sequence ID" value="NZ_JACJVR010000009.1"/>
</dbReference>
<evidence type="ECO:0000313" key="5">
    <source>
        <dbReference type="Proteomes" id="UP000553776"/>
    </source>
</evidence>
<evidence type="ECO:0000256" key="2">
    <source>
        <dbReference type="SAM" id="SignalP"/>
    </source>
</evidence>
<feature type="transmembrane region" description="Helical" evidence="1">
    <location>
        <begin position="412"/>
        <end position="435"/>
    </location>
</feature>
<protein>
    <submittedName>
        <fullName evidence="4">Beta-lactamase family protein</fullName>
    </submittedName>
</protein>
<evidence type="ECO:0000256" key="1">
    <source>
        <dbReference type="SAM" id="Phobius"/>
    </source>
</evidence>
<dbReference type="InterPro" id="IPR001466">
    <property type="entry name" value="Beta-lactam-related"/>
</dbReference>
<feature type="signal peptide" evidence="2">
    <location>
        <begin position="1"/>
        <end position="28"/>
    </location>
</feature>
<dbReference type="SUPFAM" id="SSF56601">
    <property type="entry name" value="beta-lactamase/transpeptidase-like"/>
    <property type="match status" value="1"/>
</dbReference>
<organism evidence="4 5">
    <name type="scientific">Cohnella xylanilytica</name>
    <dbReference type="NCBI Taxonomy" id="557555"/>
    <lineage>
        <taxon>Bacteria</taxon>
        <taxon>Bacillati</taxon>
        <taxon>Bacillota</taxon>
        <taxon>Bacilli</taxon>
        <taxon>Bacillales</taxon>
        <taxon>Paenibacillaceae</taxon>
        <taxon>Cohnella</taxon>
    </lineage>
</organism>
<keyword evidence="5" id="KW-1185">Reference proteome</keyword>